<dbReference type="Pfam" id="PF12923">
    <property type="entry name" value="RRP7"/>
    <property type="match status" value="1"/>
</dbReference>
<gene>
    <name evidence="6" type="primary">RRP7</name>
    <name evidence="6" type="ORF">DFQ27_009900</name>
</gene>
<dbReference type="GO" id="GO:0006364">
    <property type="term" value="P:rRNA processing"/>
    <property type="evidence" value="ECO:0007669"/>
    <property type="project" value="TreeGrafter"/>
</dbReference>
<accession>A0A9P6QER0</accession>
<evidence type="ECO:0000313" key="7">
    <source>
        <dbReference type="Proteomes" id="UP000807716"/>
    </source>
</evidence>
<feature type="region of interest" description="Disordered" evidence="3">
    <location>
        <begin position="142"/>
        <end position="170"/>
    </location>
</feature>
<sequence length="368" mass="42196">MKVKSAVATDGLDVINNFHVLPLHMPAIPVLSLANSIQKKKASSSYANVLHYLYFKKHESPKHDEAKTPKGRTLFVLNVPVDSTEDQFRQLFKPYGRVVAVHFLDHRYHDMHLSKEEREEQEELERLEREAELAALKAEEAAAKKAGKKAGKNANNKQSSTPSTAAAASKRRRILRTATQAYVVFLEEQELSKVLQLKKKKRTWITDGDQDSKHFETLGISSTFTSAKRVAMIGKSKWIEWIQDYKAQRPSAVDLQLKVDDYMDKFERSEYEAQQAALARVNMVDDDGFTLVTSAGKKGSNSDGVITVQAAKAEEVKNLKPKKKELQDFYRFQMREAKRDKLVELRRKFEEDKQKIEHLKATRRFKPF</sequence>
<dbReference type="Gene3D" id="6.10.250.1770">
    <property type="match status" value="1"/>
</dbReference>
<proteinExistence type="inferred from homology"/>
<dbReference type="Proteomes" id="UP000807716">
    <property type="component" value="Unassembled WGS sequence"/>
</dbReference>
<comment type="caution">
    <text evidence="6">The sequence shown here is derived from an EMBL/GenBank/DDBJ whole genome shotgun (WGS) entry which is preliminary data.</text>
</comment>
<name>A0A9P6QER0_9FUNG</name>
<dbReference type="InterPro" id="IPR024326">
    <property type="entry name" value="RRP7_C"/>
</dbReference>
<evidence type="ECO:0000259" key="5">
    <source>
        <dbReference type="Pfam" id="PF17799"/>
    </source>
</evidence>
<feature type="domain" description="Rrp7 RRM-like N-terminal" evidence="5">
    <location>
        <begin position="43"/>
        <end position="133"/>
    </location>
</feature>
<dbReference type="InterPro" id="IPR040446">
    <property type="entry name" value="RRP7"/>
</dbReference>
<dbReference type="PANTHER" id="PTHR13191:SF0">
    <property type="entry name" value="RIBOSOMAL RNA-PROCESSING PROTEIN 7 HOMOLOG A-RELATED"/>
    <property type="match status" value="1"/>
</dbReference>
<dbReference type="GO" id="GO:0003676">
    <property type="term" value="F:nucleic acid binding"/>
    <property type="evidence" value="ECO:0007669"/>
    <property type="project" value="InterPro"/>
</dbReference>
<dbReference type="CDD" id="cd12951">
    <property type="entry name" value="RRP7_Rrp7A"/>
    <property type="match status" value="1"/>
</dbReference>
<dbReference type="InterPro" id="IPR040447">
    <property type="entry name" value="RRM_Rrp7"/>
</dbReference>
<evidence type="ECO:0000313" key="6">
    <source>
        <dbReference type="EMBL" id="KAG0266273.1"/>
    </source>
</evidence>
<dbReference type="InterPro" id="IPR012677">
    <property type="entry name" value="Nucleotide-bd_a/b_plait_sf"/>
</dbReference>
<evidence type="ECO:0000259" key="4">
    <source>
        <dbReference type="Pfam" id="PF12923"/>
    </source>
</evidence>
<dbReference type="InterPro" id="IPR035979">
    <property type="entry name" value="RBD_domain_sf"/>
</dbReference>
<feature type="compositionally biased region" description="Low complexity" evidence="3">
    <location>
        <begin position="152"/>
        <end position="168"/>
    </location>
</feature>
<dbReference type="PANTHER" id="PTHR13191">
    <property type="entry name" value="RIBOSOMAL RNA PROCESSING PROTEIN 7-RELATED"/>
    <property type="match status" value="1"/>
</dbReference>
<evidence type="ECO:0000256" key="2">
    <source>
        <dbReference type="SAM" id="Coils"/>
    </source>
</evidence>
<keyword evidence="2" id="KW-0175">Coiled coil</keyword>
<dbReference type="Gene3D" id="3.30.70.330">
    <property type="match status" value="1"/>
</dbReference>
<evidence type="ECO:0000256" key="3">
    <source>
        <dbReference type="SAM" id="MobiDB-lite"/>
    </source>
</evidence>
<dbReference type="GO" id="GO:0034456">
    <property type="term" value="C:UTP-C complex"/>
    <property type="evidence" value="ECO:0007669"/>
    <property type="project" value="TreeGrafter"/>
</dbReference>
<comment type="similarity">
    <text evidence="1">Belongs to the RRP7 family.</text>
</comment>
<dbReference type="OrthoDB" id="5390at2759"/>
<evidence type="ECO:0000256" key="1">
    <source>
        <dbReference type="ARBA" id="ARBA00006110"/>
    </source>
</evidence>
<dbReference type="EMBL" id="JAAAJB010000097">
    <property type="protein sequence ID" value="KAG0266273.1"/>
    <property type="molecule type" value="Genomic_DNA"/>
</dbReference>
<protein>
    <submittedName>
        <fullName evidence="6">Ribosomal RNA-processing protein 7</fullName>
    </submittedName>
</protein>
<feature type="coiled-coil region" evidence="2">
    <location>
        <begin position="335"/>
        <end position="362"/>
    </location>
</feature>
<organism evidence="6 7">
    <name type="scientific">Actinomortierella ambigua</name>
    <dbReference type="NCBI Taxonomy" id="1343610"/>
    <lineage>
        <taxon>Eukaryota</taxon>
        <taxon>Fungi</taxon>
        <taxon>Fungi incertae sedis</taxon>
        <taxon>Mucoromycota</taxon>
        <taxon>Mortierellomycotina</taxon>
        <taxon>Mortierellomycetes</taxon>
        <taxon>Mortierellales</taxon>
        <taxon>Mortierellaceae</taxon>
        <taxon>Actinomortierella</taxon>
    </lineage>
</organism>
<reference evidence="6" key="1">
    <citation type="journal article" date="2020" name="Fungal Divers.">
        <title>Resolving the Mortierellaceae phylogeny through synthesis of multi-gene phylogenetics and phylogenomics.</title>
        <authorList>
            <person name="Vandepol N."/>
            <person name="Liber J."/>
            <person name="Desiro A."/>
            <person name="Na H."/>
            <person name="Kennedy M."/>
            <person name="Barry K."/>
            <person name="Grigoriev I.V."/>
            <person name="Miller A.N."/>
            <person name="O'Donnell K."/>
            <person name="Stajich J.E."/>
            <person name="Bonito G."/>
        </authorList>
    </citation>
    <scope>NUCLEOTIDE SEQUENCE</scope>
    <source>
        <strain evidence="6">BC1065</strain>
    </source>
</reference>
<dbReference type="GO" id="GO:0032545">
    <property type="term" value="C:CURI complex"/>
    <property type="evidence" value="ECO:0007669"/>
    <property type="project" value="TreeGrafter"/>
</dbReference>
<dbReference type="Pfam" id="PF17799">
    <property type="entry name" value="RRM_Rrp7"/>
    <property type="match status" value="1"/>
</dbReference>
<dbReference type="AlphaFoldDB" id="A0A9P6QER0"/>
<keyword evidence="7" id="KW-1185">Reference proteome</keyword>
<dbReference type="GO" id="GO:0000028">
    <property type="term" value="P:ribosomal small subunit assembly"/>
    <property type="evidence" value="ECO:0007669"/>
    <property type="project" value="TreeGrafter"/>
</dbReference>
<dbReference type="SUPFAM" id="SSF54928">
    <property type="entry name" value="RNA-binding domain, RBD"/>
    <property type="match status" value="1"/>
</dbReference>
<feature type="domain" description="Ribosomal RNA-processing protein 7 C-terminal" evidence="4">
    <location>
        <begin position="247"/>
        <end position="368"/>
    </location>
</feature>